<sequence length="149" mass="17090">MVSPSKPAAMAMAMAQTFLDENVEALLSNDFEAIRRMCSLPFRLETMDKKRILRTTEGLKTASTACYESLRSRNISHIIRRCLEAAWCDPETICVLYETRYVSGGRFLTYEPYLSLATLRLEEGRWKLSSMQFASDEAEPIIRLVNHEL</sequence>
<protein>
    <recommendedName>
        <fullName evidence="3">SnoaL-like domain-containing protein</fullName>
    </recommendedName>
</protein>
<organism evidence="1 2">
    <name type="scientific">Thioclava kandeliae</name>
    <dbReference type="NCBI Taxonomy" id="3070818"/>
    <lineage>
        <taxon>Bacteria</taxon>
        <taxon>Pseudomonadati</taxon>
        <taxon>Pseudomonadota</taxon>
        <taxon>Alphaproteobacteria</taxon>
        <taxon>Rhodobacterales</taxon>
        <taxon>Paracoccaceae</taxon>
        <taxon>Thioclava</taxon>
    </lineage>
</organism>
<reference evidence="1 2" key="2">
    <citation type="submission" date="2024-06" db="EMBL/GenBank/DDBJ databases">
        <title>Thioclava kandeliae sp. nov. from a rhizosphere soil sample of Kandelia candel in a mangrove.</title>
        <authorList>
            <person name="Mu T."/>
        </authorList>
    </citation>
    <scope>NUCLEOTIDE SEQUENCE [LARGE SCALE GENOMIC DNA]</scope>
    <source>
        <strain evidence="1 2">CPCC 100088</strain>
    </source>
</reference>
<keyword evidence="2" id="KW-1185">Reference proteome</keyword>
<evidence type="ECO:0000313" key="2">
    <source>
        <dbReference type="Proteomes" id="UP001438953"/>
    </source>
</evidence>
<evidence type="ECO:0000313" key="1">
    <source>
        <dbReference type="EMBL" id="MER5170210.1"/>
    </source>
</evidence>
<accession>A0ABV1SBW4</accession>
<dbReference type="Proteomes" id="UP001438953">
    <property type="component" value="Unassembled WGS sequence"/>
</dbReference>
<name>A0ABV1SBW4_9RHOB</name>
<evidence type="ECO:0008006" key="3">
    <source>
        <dbReference type="Google" id="ProtNLM"/>
    </source>
</evidence>
<proteinExistence type="predicted"/>
<dbReference type="RefSeq" id="WP_350934003.1">
    <property type="nucleotide sequence ID" value="NZ_JAYWLC010000001.1"/>
</dbReference>
<gene>
    <name evidence="1" type="ORF">VSX56_00355</name>
</gene>
<comment type="caution">
    <text evidence="1">The sequence shown here is derived from an EMBL/GenBank/DDBJ whole genome shotgun (WGS) entry which is preliminary data.</text>
</comment>
<reference evidence="1 2" key="1">
    <citation type="submission" date="2024-01" db="EMBL/GenBank/DDBJ databases">
        <authorList>
            <person name="Deng Y."/>
            <person name="Su J."/>
        </authorList>
    </citation>
    <scope>NUCLEOTIDE SEQUENCE [LARGE SCALE GENOMIC DNA]</scope>
    <source>
        <strain evidence="1 2">CPCC 100088</strain>
    </source>
</reference>
<dbReference type="EMBL" id="JAYWLC010000001">
    <property type="protein sequence ID" value="MER5170210.1"/>
    <property type="molecule type" value="Genomic_DNA"/>
</dbReference>